<evidence type="ECO:0000313" key="2">
    <source>
        <dbReference type="EMBL" id="KAF4305001.1"/>
    </source>
</evidence>
<dbReference type="InterPro" id="IPR036873">
    <property type="entry name" value="Rhodanese-like_dom_sf"/>
</dbReference>
<feature type="domain" description="Rhodanese" evidence="1">
    <location>
        <begin position="78"/>
        <end position="179"/>
    </location>
</feature>
<dbReference type="SMART" id="SM00450">
    <property type="entry name" value="RHOD"/>
    <property type="match status" value="1"/>
</dbReference>
<proteinExistence type="predicted"/>
<reference evidence="2" key="1">
    <citation type="submission" date="2020-04" db="EMBL/GenBank/DDBJ databases">
        <title>Genome Assembly and Annotation of Botryosphaeria dothidea sdau 11-99, a Latent Pathogen of Apple Fruit Ring Rot in China.</title>
        <authorList>
            <person name="Yu C."/>
            <person name="Diao Y."/>
            <person name="Lu Q."/>
            <person name="Zhao J."/>
            <person name="Cui S."/>
            <person name="Peng C."/>
            <person name="He B."/>
            <person name="Liu H."/>
        </authorList>
    </citation>
    <scope>NUCLEOTIDE SEQUENCE [LARGE SCALE GENOMIC DNA]</scope>
    <source>
        <strain evidence="2">Sdau11-99</strain>
    </source>
</reference>
<accession>A0A8H4IPE6</accession>
<evidence type="ECO:0000313" key="3">
    <source>
        <dbReference type="Proteomes" id="UP000572817"/>
    </source>
</evidence>
<dbReference type="EMBL" id="WWBZ02000040">
    <property type="protein sequence ID" value="KAF4305001.1"/>
    <property type="molecule type" value="Genomic_DNA"/>
</dbReference>
<dbReference type="GO" id="GO:0004792">
    <property type="term" value="F:thiosulfate-cyanide sulfurtransferase activity"/>
    <property type="evidence" value="ECO:0007669"/>
    <property type="project" value="TreeGrafter"/>
</dbReference>
<dbReference type="GO" id="GO:0005739">
    <property type="term" value="C:mitochondrion"/>
    <property type="evidence" value="ECO:0007669"/>
    <property type="project" value="TreeGrafter"/>
</dbReference>
<name>A0A8H4IPE6_9PEZI</name>
<dbReference type="SUPFAM" id="SSF52821">
    <property type="entry name" value="Rhodanese/Cell cycle control phosphatase"/>
    <property type="match status" value="1"/>
</dbReference>
<dbReference type="AlphaFoldDB" id="A0A8H4IPE6"/>
<dbReference type="PANTHER" id="PTHR44086">
    <property type="entry name" value="THIOSULFATE SULFURTRANSFERASE RDL2, MITOCHONDRIAL-RELATED"/>
    <property type="match status" value="1"/>
</dbReference>
<keyword evidence="3" id="KW-1185">Reference proteome</keyword>
<dbReference type="PANTHER" id="PTHR44086:SF10">
    <property type="entry name" value="THIOSULFATE SULFURTRANSFERASE_RHODANESE-LIKE DOMAIN-CONTAINING PROTEIN 3"/>
    <property type="match status" value="1"/>
</dbReference>
<sequence length="230" mass="25418">MASRRALTRLPLRSATSVAARHASPLQRAAFAQPPRVAILQPTIQKQQPSQIRWHSAEHGSKSKVYDFNGIKDLVLSPEPNRILIDVREPHEYDAGFIPTAHNMPIASAPEGLFLAADEFEDRFGFQKPPVGNEVVFYCKAGVRSSSAAQLAQQAGYEKVGEYRGSWLDWVKNGGRRVEGRSRRGRVCEERGGRGVGENTSEEMRVWDGVRALSVGGGKVGSWVLNSPRR</sequence>
<dbReference type="PROSITE" id="PS50206">
    <property type="entry name" value="RHODANESE_3"/>
    <property type="match status" value="1"/>
</dbReference>
<dbReference type="Proteomes" id="UP000572817">
    <property type="component" value="Unassembled WGS sequence"/>
</dbReference>
<evidence type="ECO:0000259" key="1">
    <source>
        <dbReference type="PROSITE" id="PS50206"/>
    </source>
</evidence>
<dbReference type="CDD" id="cd01519">
    <property type="entry name" value="RHOD_HSP67B2"/>
    <property type="match status" value="1"/>
</dbReference>
<dbReference type="InterPro" id="IPR001763">
    <property type="entry name" value="Rhodanese-like_dom"/>
</dbReference>
<gene>
    <name evidence="2" type="ORF">GTA08_BOTSDO06168</name>
</gene>
<protein>
    <recommendedName>
        <fullName evidence="1">Rhodanese domain-containing protein</fullName>
    </recommendedName>
</protein>
<comment type="caution">
    <text evidence="2">The sequence shown here is derived from an EMBL/GenBank/DDBJ whole genome shotgun (WGS) entry which is preliminary data.</text>
</comment>
<dbReference type="OrthoDB" id="566238at2759"/>
<dbReference type="Gene3D" id="3.40.250.10">
    <property type="entry name" value="Rhodanese-like domain"/>
    <property type="match status" value="1"/>
</dbReference>
<organism evidence="2 3">
    <name type="scientific">Botryosphaeria dothidea</name>
    <dbReference type="NCBI Taxonomy" id="55169"/>
    <lineage>
        <taxon>Eukaryota</taxon>
        <taxon>Fungi</taxon>
        <taxon>Dikarya</taxon>
        <taxon>Ascomycota</taxon>
        <taxon>Pezizomycotina</taxon>
        <taxon>Dothideomycetes</taxon>
        <taxon>Dothideomycetes incertae sedis</taxon>
        <taxon>Botryosphaeriales</taxon>
        <taxon>Botryosphaeriaceae</taxon>
        <taxon>Botryosphaeria</taxon>
    </lineage>
</organism>
<dbReference type="Pfam" id="PF00581">
    <property type="entry name" value="Rhodanese"/>
    <property type="match status" value="1"/>
</dbReference>